<dbReference type="Gene3D" id="3.40.50.720">
    <property type="entry name" value="NAD(P)-binding Rossmann-like Domain"/>
    <property type="match status" value="1"/>
</dbReference>
<evidence type="ECO:0008006" key="4">
    <source>
        <dbReference type="Google" id="ProtNLM"/>
    </source>
</evidence>
<dbReference type="PROSITE" id="PS00061">
    <property type="entry name" value="ADH_SHORT"/>
    <property type="match status" value="1"/>
</dbReference>
<evidence type="ECO:0000256" key="1">
    <source>
        <dbReference type="ARBA" id="ARBA00023002"/>
    </source>
</evidence>
<dbReference type="PANTHER" id="PTHR44115">
    <property type="entry name" value="PROTEIN CBG09704"/>
    <property type="match status" value="1"/>
</dbReference>
<dbReference type="Pfam" id="PF13561">
    <property type="entry name" value="adh_short_C2"/>
    <property type="match status" value="1"/>
</dbReference>
<dbReference type="PRINTS" id="PR00080">
    <property type="entry name" value="SDRFAMILY"/>
</dbReference>
<dbReference type="Proteomes" id="UP001432027">
    <property type="component" value="Unassembled WGS sequence"/>
</dbReference>
<dbReference type="InterPro" id="IPR036291">
    <property type="entry name" value="NAD(P)-bd_dom_sf"/>
</dbReference>
<dbReference type="InterPro" id="IPR020904">
    <property type="entry name" value="Sc_DH/Rdtase_CS"/>
</dbReference>
<comment type="caution">
    <text evidence="2">The sequence shown here is derived from an EMBL/GenBank/DDBJ whole genome shotgun (WGS) entry which is preliminary data.</text>
</comment>
<accession>A0AAV5SY78</accession>
<dbReference type="PANTHER" id="PTHR44115:SF4">
    <property type="entry name" value="OXIDOREDUCTASE"/>
    <property type="match status" value="1"/>
</dbReference>
<feature type="non-terminal residue" evidence="2">
    <location>
        <position position="272"/>
    </location>
</feature>
<dbReference type="FunFam" id="3.40.50.720:FF:000084">
    <property type="entry name" value="Short-chain dehydrogenase reductase"/>
    <property type="match status" value="1"/>
</dbReference>
<dbReference type="InterPro" id="IPR002347">
    <property type="entry name" value="SDR_fam"/>
</dbReference>
<dbReference type="SUPFAM" id="SSF51735">
    <property type="entry name" value="NAD(P)-binding Rossmann-fold domains"/>
    <property type="match status" value="1"/>
</dbReference>
<name>A0AAV5SY78_9BILA</name>
<evidence type="ECO:0000313" key="2">
    <source>
        <dbReference type="EMBL" id="GMS87317.1"/>
    </source>
</evidence>
<dbReference type="EMBL" id="BTSX01000003">
    <property type="protein sequence ID" value="GMS87317.1"/>
    <property type="molecule type" value="Genomic_DNA"/>
</dbReference>
<dbReference type="GO" id="GO:0016491">
    <property type="term" value="F:oxidoreductase activity"/>
    <property type="evidence" value="ECO:0007669"/>
    <property type="project" value="UniProtKB-KW"/>
</dbReference>
<feature type="non-terminal residue" evidence="2">
    <location>
        <position position="1"/>
    </location>
</feature>
<gene>
    <name evidence="2" type="ORF">PENTCL1PPCAC_9492</name>
</gene>
<protein>
    <recommendedName>
        <fullName evidence="4">Dehydrogenase</fullName>
    </recommendedName>
</protein>
<dbReference type="PRINTS" id="PR00081">
    <property type="entry name" value="GDHRDH"/>
</dbReference>
<keyword evidence="3" id="KW-1185">Reference proteome</keyword>
<proteinExistence type="predicted"/>
<reference evidence="2" key="1">
    <citation type="submission" date="2023-10" db="EMBL/GenBank/DDBJ databases">
        <title>Genome assembly of Pristionchus species.</title>
        <authorList>
            <person name="Yoshida K."/>
            <person name="Sommer R.J."/>
        </authorList>
    </citation>
    <scope>NUCLEOTIDE SEQUENCE</scope>
    <source>
        <strain evidence="2">RS0144</strain>
    </source>
</reference>
<evidence type="ECO:0000313" key="3">
    <source>
        <dbReference type="Proteomes" id="UP001432027"/>
    </source>
</evidence>
<keyword evidence="1" id="KW-0560">Oxidoreductase</keyword>
<dbReference type="AlphaFoldDB" id="A0AAV5SY78"/>
<sequence length="272" mass="28713">RKMSFFSGKVVIVTGSSNGIGRGTAVLFAKQGAKVTITGRNAAALEETKKQCLQAGAKPENILEITGDLTDASFNAKLICVTVEKFGKLDVLVNNAGGGSLEDFGKRVEDVPVSEFDKMMDLNVKPVLRLSQLSVPHLEKTKGAIVNVSSIGAFLKISTMPYYSAAKSALDQMTVQLAGSLIKKGIRVNSVNPGPVLTNFAVTAGASEEFSTKMFDGLAKNPAIPLGRIALPEDIGKIILFLADRSQSEILIGHIVTADGGVMLKSAMFPDA</sequence>
<organism evidence="2 3">
    <name type="scientific">Pristionchus entomophagus</name>
    <dbReference type="NCBI Taxonomy" id="358040"/>
    <lineage>
        <taxon>Eukaryota</taxon>
        <taxon>Metazoa</taxon>
        <taxon>Ecdysozoa</taxon>
        <taxon>Nematoda</taxon>
        <taxon>Chromadorea</taxon>
        <taxon>Rhabditida</taxon>
        <taxon>Rhabditina</taxon>
        <taxon>Diplogasteromorpha</taxon>
        <taxon>Diplogasteroidea</taxon>
        <taxon>Neodiplogasteridae</taxon>
        <taxon>Pristionchus</taxon>
    </lineage>
</organism>